<dbReference type="CDD" id="cd01712">
    <property type="entry name" value="PPase_ThiI"/>
    <property type="match status" value="1"/>
</dbReference>
<dbReference type="UniPathway" id="UPA00060"/>
<keyword evidence="8 18" id="KW-0784">Thiamine biosynthesis</keyword>
<dbReference type="Pfam" id="PF02926">
    <property type="entry name" value="THUMP"/>
    <property type="match status" value="1"/>
</dbReference>
<dbReference type="GO" id="GO:0009229">
    <property type="term" value="P:thiamine diphosphate biosynthetic process"/>
    <property type="evidence" value="ECO:0007669"/>
    <property type="project" value="UniProtKB-UniRule"/>
</dbReference>
<comment type="similarity">
    <text evidence="12 18">Belongs to the ThiI family.</text>
</comment>
<feature type="domain" description="THUMP" evidence="19">
    <location>
        <begin position="60"/>
        <end position="163"/>
    </location>
</feature>
<keyword evidence="21" id="KW-1185">Reference proteome</keyword>
<evidence type="ECO:0000256" key="17">
    <source>
        <dbReference type="ARBA" id="ARBA00080570"/>
    </source>
</evidence>
<dbReference type="GO" id="GO:0000049">
    <property type="term" value="F:tRNA binding"/>
    <property type="evidence" value="ECO:0007669"/>
    <property type="project" value="UniProtKB-UniRule"/>
</dbReference>
<dbReference type="NCBIfam" id="TIGR00342">
    <property type="entry name" value="tRNA uracil 4-sulfurtransferase ThiI"/>
    <property type="match status" value="1"/>
</dbReference>
<dbReference type="InterPro" id="IPR003720">
    <property type="entry name" value="tRNA_STrfase"/>
</dbReference>
<evidence type="ECO:0000256" key="3">
    <source>
        <dbReference type="ARBA" id="ARBA00022555"/>
    </source>
</evidence>
<dbReference type="SUPFAM" id="SSF143437">
    <property type="entry name" value="THUMP domain-like"/>
    <property type="match status" value="1"/>
</dbReference>
<evidence type="ECO:0000313" key="21">
    <source>
        <dbReference type="Proteomes" id="UP000203229"/>
    </source>
</evidence>
<comment type="function">
    <text evidence="11 18">Catalyzes the ATP-dependent transfer of a sulfur to tRNA to produce 4-thiouridine in position 8 of tRNAs, which functions as a near-UV photosensor. Also catalyzes the transfer of sulfur to the sulfur carrier protein ThiS, forming ThiS-thiocarboxylate. This is a step in the synthesis of thiazole, in the thiamine biosynthesis pathway. The sulfur is donated as persulfide by IscS.</text>
</comment>
<dbReference type="SMART" id="SM00981">
    <property type="entry name" value="THUMP"/>
    <property type="match status" value="1"/>
</dbReference>
<keyword evidence="2 18" id="KW-0963">Cytoplasm</keyword>
<dbReference type="InterPro" id="IPR020536">
    <property type="entry name" value="ThiI_AANH"/>
</dbReference>
<dbReference type="InterPro" id="IPR054173">
    <property type="entry name" value="ThiI_fer"/>
</dbReference>
<protein>
    <recommendedName>
        <fullName evidence="14 18">Probable tRNA sulfurtransferase</fullName>
        <ecNumber evidence="13 18">2.8.1.4</ecNumber>
    </recommendedName>
    <alternativeName>
        <fullName evidence="15 18">Sulfur carrier protein ThiS sulfurtransferase</fullName>
    </alternativeName>
    <alternativeName>
        <fullName evidence="16 18">Thiamine biosynthesis protein ThiI</fullName>
    </alternativeName>
    <alternativeName>
        <fullName evidence="17 18">tRNA 4-thiouridine synthase</fullName>
    </alternativeName>
</protein>
<evidence type="ECO:0000256" key="18">
    <source>
        <dbReference type="HAMAP-Rule" id="MF_00021"/>
    </source>
</evidence>
<dbReference type="HAMAP" id="MF_00021">
    <property type="entry name" value="ThiI"/>
    <property type="match status" value="1"/>
</dbReference>
<dbReference type="RefSeq" id="WP_094048209.1">
    <property type="nucleotide sequence ID" value="NZ_CP022535.1"/>
</dbReference>
<dbReference type="Proteomes" id="UP000203229">
    <property type="component" value="Chromosome"/>
</dbReference>
<dbReference type="PROSITE" id="PS51165">
    <property type="entry name" value="THUMP"/>
    <property type="match status" value="1"/>
</dbReference>
<dbReference type="FunFam" id="3.40.50.620:FF:000053">
    <property type="entry name" value="Probable tRNA sulfurtransferase"/>
    <property type="match status" value="1"/>
</dbReference>
<comment type="catalytic activity">
    <reaction evidence="10 18">
        <text>[ThiS sulfur-carrier protein]-C-terminal Gly-Gly-AMP + S-sulfanyl-L-cysteinyl-[cysteine desulfurase] + AH2 = [ThiS sulfur-carrier protein]-C-terminal-Gly-aminoethanethioate + L-cysteinyl-[cysteine desulfurase] + A + AMP + 2 H(+)</text>
        <dbReference type="Rhea" id="RHEA:43340"/>
        <dbReference type="Rhea" id="RHEA-COMP:12157"/>
        <dbReference type="Rhea" id="RHEA-COMP:12158"/>
        <dbReference type="Rhea" id="RHEA-COMP:12910"/>
        <dbReference type="Rhea" id="RHEA-COMP:19908"/>
        <dbReference type="ChEBI" id="CHEBI:13193"/>
        <dbReference type="ChEBI" id="CHEBI:15378"/>
        <dbReference type="ChEBI" id="CHEBI:17499"/>
        <dbReference type="ChEBI" id="CHEBI:29950"/>
        <dbReference type="ChEBI" id="CHEBI:61963"/>
        <dbReference type="ChEBI" id="CHEBI:90618"/>
        <dbReference type="ChEBI" id="CHEBI:232372"/>
        <dbReference type="ChEBI" id="CHEBI:456215"/>
    </reaction>
</comment>
<dbReference type="GO" id="GO:0002937">
    <property type="term" value="P:tRNA 4-thiouridine biosynthesis"/>
    <property type="evidence" value="ECO:0007669"/>
    <property type="project" value="TreeGrafter"/>
</dbReference>
<dbReference type="KEGG" id="scou:SCORR_v1c01540"/>
<gene>
    <name evidence="18 20" type="primary">thiI</name>
    <name evidence="20" type="ORF">SCORR_v1c01540</name>
</gene>
<evidence type="ECO:0000256" key="10">
    <source>
        <dbReference type="ARBA" id="ARBA00052330"/>
    </source>
</evidence>
<evidence type="ECO:0000313" key="20">
    <source>
        <dbReference type="EMBL" id="ASP27929.1"/>
    </source>
</evidence>
<feature type="binding site" evidence="18">
    <location>
        <position position="264"/>
    </location>
    <ligand>
        <name>ATP</name>
        <dbReference type="ChEBI" id="CHEBI:30616"/>
    </ligand>
</feature>
<dbReference type="PANTHER" id="PTHR43209">
    <property type="entry name" value="TRNA SULFURTRANSFERASE"/>
    <property type="match status" value="1"/>
</dbReference>
<dbReference type="Gene3D" id="3.30.2130.30">
    <property type="match status" value="1"/>
</dbReference>
<dbReference type="SUPFAM" id="SSF52402">
    <property type="entry name" value="Adenine nucleotide alpha hydrolases-like"/>
    <property type="match status" value="1"/>
</dbReference>
<keyword evidence="7 18" id="KW-0694">RNA-binding</keyword>
<dbReference type="InterPro" id="IPR049962">
    <property type="entry name" value="THUMP_ThiI"/>
</dbReference>
<keyword evidence="5 18" id="KW-0547">Nucleotide-binding</keyword>
<dbReference type="InterPro" id="IPR004114">
    <property type="entry name" value="THUMP_dom"/>
</dbReference>
<keyword evidence="3 18" id="KW-0820">tRNA-binding</keyword>
<evidence type="ECO:0000256" key="9">
    <source>
        <dbReference type="ARBA" id="ARBA00050570"/>
    </source>
</evidence>
<dbReference type="Pfam" id="PF22025">
    <property type="entry name" value="ThiI_fer"/>
    <property type="match status" value="1"/>
</dbReference>
<evidence type="ECO:0000256" key="11">
    <source>
        <dbReference type="ARBA" id="ARBA00058382"/>
    </source>
</evidence>
<sequence length="398" mass="45162">MTNILIRYGELTLKGQNKKLFITKLIRNIKVKLNYFKDKIEYIKDTKSLIISLNDSNQLDKVLGILKNIFGIYSLSVIEVVNNNEEEILAKTLEIAKNLTPGTFKIEVKRVEKSFKIGSQELKILIASNILTHTNHLKVNVKEPDHLINVVLKKMGTQIFIDRIKGLKGLPVGTSGTALSLLSGGIDSPVASFLSMKRGLTVSYIHFMTPPHTSEKALDKVFKLVEKLQKYNTNDFQFFVCDFSDILTELMHIKNESYRITIMRRMFVKIANIICQQNSFNCLLTGESLGQVASQTIESINTINCVSNLPIIRPLITMDKEEIIDISKSIDTYETSILPFDDVCSMYVPKSPVTKPKIFVAENQEEGLLLNELIKHTINNKIKTYVWKDGELVEKEKS</sequence>
<proteinExistence type="inferred from homology"/>
<dbReference type="CDD" id="cd11716">
    <property type="entry name" value="THUMP_ThiI"/>
    <property type="match status" value="1"/>
</dbReference>
<dbReference type="EMBL" id="CP022535">
    <property type="protein sequence ID" value="ASP27929.1"/>
    <property type="molecule type" value="Genomic_DNA"/>
</dbReference>
<comment type="subcellular location">
    <subcellularLocation>
        <location evidence="1 18">Cytoplasm</location>
    </subcellularLocation>
</comment>
<evidence type="ECO:0000256" key="1">
    <source>
        <dbReference type="ARBA" id="ARBA00004496"/>
    </source>
</evidence>
<dbReference type="GO" id="GO:0004810">
    <property type="term" value="F:CCA tRNA nucleotidyltransferase activity"/>
    <property type="evidence" value="ECO:0007669"/>
    <property type="project" value="InterPro"/>
</dbReference>
<evidence type="ECO:0000256" key="2">
    <source>
        <dbReference type="ARBA" id="ARBA00022490"/>
    </source>
</evidence>
<keyword evidence="4 18" id="KW-0808">Transferase</keyword>
<feature type="binding site" evidence="18">
    <location>
        <begin position="181"/>
        <end position="182"/>
    </location>
    <ligand>
        <name>ATP</name>
        <dbReference type="ChEBI" id="CHEBI:30616"/>
    </ligand>
</feature>
<dbReference type="OrthoDB" id="9773948at2"/>
<dbReference type="Pfam" id="PF02568">
    <property type="entry name" value="ThiI"/>
    <property type="match status" value="1"/>
</dbReference>
<dbReference type="EC" id="2.8.1.4" evidence="13 18"/>
<evidence type="ECO:0000256" key="7">
    <source>
        <dbReference type="ARBA" id="ARBA00022884"/>
    </source>
</evidence>
<evidence type="ECO:0000256" key="5">
    <source>
        <dbReference type="ARBA" id="ARBA00022741"/>
    </source>
</evidence>
<keyword evidence="6 18" id="KW-0067">ATP-binding</keyword>
<dbReference type="InterPro" id="IPR050102">
    <property type="entry name" value="tRNA_sulfurtransferase_ThiI"/>
</dbReference>
<dbReference type="GO" id="GO:0009228">
    <property type="term" value="P:thiamine biosynthetic process"/>
    <property type="evidence" value="ECO:0007669"/>
    <property type="project" value="UniProtKB-KW"/>
</dbReference>
<evidence type="ECO:0000256" key="14">
    <source>
        <dbReference type="ARBA" id="ARBA00071867"/>
    </source>
</evidence>
<comment type="pathway">
    <text evidence="18">Cofactor biosynthesis; thiamine diphosphate biosynthesis.</text>
</comment>
<feature type="binding site" evidence="18">
    <location>
        <position position="286"/>
    </location>
    <ligand>
        <name>ATP</name>
        <dbReference type="ChEBI" id="CHEBI:30616"/>
    </ligand>
</feature>
<evidence type="ECO:0000256" key="4">
    <source>
        <dbReference type="ARBA" id="ARBA00022679"/>
    </source>
</evidence>
<name>A0A222EN32_9MOLU</name>
<dbReference type="Gene3D" id="3.40.50.620">
    <property type="entry name" value="HUPs"/>
    <property type="match status" value="1"/>
</dbReference>
<evidence type="ECO:0000259" key="19">
    <source>
        <dbReference type="PROSITE" id="PS51165"/>
    </source>
</evidence>
<dbReference type="GO" id="GO:0052837">
    <property type="term" value="P:thiazole biosynthetic process"/>
    <property type="evidence" value="ECO:0007669"/>
    <property type="project" value="TreeGrafter"/>
</dbReference>
<accession>A0A222EN32</accession>
<dbReference type="GO" id="GO:0005829">
    <property type="term" value="C:cytosol"/>
    <property type="evidence" value="ECO:0007669"/>
    <property type="project" value="TreeGrafter"/>
</dbReference>
<dbReference type="PANTHER" id="PTHR43209:SF1">
    <property type="entry name" value="TRNA SULFURTRANSFERASE"/>
    <property type="match status" value="1"/>
</dbReference>
<evidence type="ECO:0000256" key="15">
    <source>
        <dbReference type="ARBA" id="ARBA00075337"/>
    </source>
</evidence>
<evidence type="ECO:0000256" key="8">
    <source>
        <dbReference type="ARBA" id="ARBA00022977"/>
    </source>
</evidence>
<evidence type="ECO:0000256" key="12">
    <source>
        <dbReference type="ARBA" id="ARBA00061472"/>
    </source>
</evidence>
<dbReference type="InterPro" id="IPR014729">
    <property type="entry name" value="Rossmann-like_a/b/a_fold"/>
</dbReference>
<evidence type="ECO:0000256" key="6">
    <source>
        <dbReference type="ARBA" id="ARBA00022840"/>
    </source>
</evidence>
<dbReference type="InterPro" id="IPR049961">
    <property type="entry name" value="ThiI_N"/>
</dbReference>
<dbReference type="GO" id="GO:0005524">
    <property type="term" value="F:ATP binding"/>
    <property type="evidence" value="ECO:0007669"/>
    <property type="project" value="UniProtKB-UniRule"/>
</dbReference>
<feature type="binding site" evidence="18">
    <location>
        <begin position="206"/>
        <end position="207"/>
    </location>
    <ligand>
        <name>ATP</name>
        <dbReference type="ChEBI" id="CHEBI:30616"/>
    </ligand>
</feature>
<reference evidence="20 21" key="1">
    <citation type="submission" date="2017-07" db="EMBL/GenBank/DDBJ databases">
        <title>Complete genome sequence of Spiroplasma corruscae EC-1 (DSM 19793).</title>
        <authorList>
            <person name="Tsai Y.-M."/>
            <person name="Lo W.-S."/>
            <person name="Kuo C.-H."/>
        </authorList>
    </citation>
    <scope>NUCLEOTIDE SEQUENCE [LARGE SCALE GENOMIC DNA]</scope>
    <source>
        <strain evidence="20 21">EC-1</strain>
    </source>
</reference>
<dbReference type="AlphaFoldDB" id="A0A222EN32"/>
<dbReference type="GO" id="GO:0140741">
    <property type="term" value="F:tRNA-uracil-4 sulfurtransferase activity"/>
    <property type="evidence" value="ECO:0007669"/>
    <property type="project" value="UniProtKB-EC"/>
</dbReference>
<evidence type="ECO:0000256" key="16">
    <source>
        <dbReference type="ARBA" id="ARBA00077849"/>
    </source>
</evidence>
<evidence type="ECO:0000256" key="13">
    <source>
        <dbReference type="ARBA" id="ARBA00066827"/>
    </source>
</evidence>
<organism evidence="20 21">
    <name type="scientific">Spiroplasma corruscae</name>
    <dbReference type="NCBI Taxonomy" id="216934"/>
    <lineage>
        <taxon>Bacteria</taxon>
        <taxon>Bacillati</taxon>
        <taxon>Mycoplasmatota</taxon>
        <taxon>Mollicutes</taxon>
        <taxon>Entomoplasmatales</taxon>
        <taxon>Spiroplasmataceae</taxon>
        <taxon>Spiroplasma</taxon>
    </lineage>
</organism>
<feature type="binding site" evidence="18">
    <location>
        <position position="295"/>
    </location>
    <ligand>
        <name>ATP</name>
        <dbReference type="ChEBI" id="CHEBI:30616"/>
    </ligand>
</feature>
<comment type="catalytic activity">
    <reaction evidence="9 18">
        <text>[ThiI sulfur-carrier protein]-S-sulfanyl-L-cysteine + a uridine in tRNA + 2 reduced [2Fe-2S]-[ferredoxin] + ATP + H(+) = [ThiI sulfur-carrier protein]-L-cysteine + a 4-thiouridine in tRNA + 2 oxidized [2Fe-2S]-[ferredoxin] + AMP + diphosphate</text>
        <dbReference type="Rhea" id="RHEA:24176"/>
        <dbReference type="Rhea" id="RHEA-COMP:10000"/>
        <dbReference type="Rhea" id="RHEA-COMP:10001"/>
        <dbReference type="Rhea" id="RHEA-COMP:13337"/>
        <dbReference type="Rhea" id="RHEA-COMP:13338"/>
        <dbReference type="Rhea" id="RHEA-COMP:13339"/>
        <dbReference type="Rhea" id="RHEA-COMP:13340"/>
        <dbReference type="ChEBI" id="CHEBI:15378"/>
        <dbReference type="ChEBI" id="CHEBI:29950"/>
        <dbReference type="ChEBI" id="CHEBI:30616"/>
        <dbReference type="ChEBI" id="CHEBI:33019"/>
        <dbReference type="ChEBI" id="CHEBI:33737"/>
        <dbReference type="ChEBI" id="CHEBI:33738"/>
        <dbReference type="ChEBI" id="CHEBI:61963"/>
        <dbReference type="ChEBI" id="CHEBI:65315"/>
        <dbReference type="ChEBI" id="CHEBI:136798"/>
        <dbReference type="ChEBI" id="CHEBI:456215"/>
        <dbReference type="EC" id="2.8.1.4"/>
    </reaction>
</comment>